<dbReference type="SUPFAM" id="SSF48371">
    <property type="entry name" value="ARM repeat"/>
    <property type="match status" value="1"/>
</dbReference>
<dbReference type="PANTHER" id="PTHR16216:SF2">
    <property type="entry name" value="DYNEIN AXONEMAL ASSEMBLY FACTOR 5"/>
    <property type="match status" value="1"/>
</dbReference>
<dbReference type="PANTHER" id="PTHR16216">
    <property type="entry name" value="DYNEIN ASSEMBLY FACTOR 5, AXONEMAL"/>
    <property type="match status" value="1"/>
</dbReference>
<feature type="non-terminal residue" evidence="1">
    <location>
        <position position="233"/>
    </location>
</feature>
<dbReference type="Proteomes" id="UP000728185">
    <property type="component" value="Unassembled WGS sequence"/>
</dbReference>
<dbReference type="OrthoDB" id="413572at2759"/>
<proteinExistence type="predicted"/>
<dbReference type="InterPro" id="IPR011989">
    <property type="entry name" value="ARM-like"/>
</dbReference>
<dbReference type="InterPro" id="IPR052623">
    <property type="entry name" value="DAAF5"/>
</dbReference>
<sequence>RRPRTTTLLKLTAPVLSKLLSRIGGLLEDDLEATRRMACLNVTLLFNGLLLPCSDAENDSSDRSSFFKSSLWLMPIKETNNLSTKNLTNGDKPENVSCPLPNSFGDLVYRFYPNLIKRLNDAKDEIRLLVTESMNAWLRLVRPMLVCDQCTENSMTDRAVLSPVHSAVVEDFVNGLVPHLDDLDDQIRASVARVFARVAQFAPGLCGPILQGVRDRQRSSEFCDLLLKVVRNE</sequence>
<keyword evidence="2" id="KW-1185">Reference proteome</keyword>
<dbReference type="AlphaFoldDB" id="A0A8E0RTV7"/>
<protein>
    <submittedName>
        <fullName evidence="1">Uncharacterized protein</fullName>
    </submittedName>
</protein>
<reference evidence="1" key="1">
    <citation type="submission" date="2019-05" db="EMBL/GenBank/DDBJ databases">
        <title>Annotation for the trematode Fasciolopsis buski.</title>
        <authorList>
            <person name="Choi Y.-J."/>
        </authorList>
    </citation>
    <scope>NUCLEOTIDE SEQUENCE</scope>
    <source>
        <strain evidence="1">HT</strain>
        <tissue evidence="1">Whole worm</tissue>
    </source>
</reference>
<dbReference type="EMBL" id="LUCM01008767">
    <property type="protein sequence ID" value="KAA0187930.1"/>
    <property type="molecule type" value="Genomic_DNA"/>
</dbReference>
<organism evidence="1 2">
    <name type="scientific">Fasciolopsis buskii</name>
    <dbReference type="NCBI Taxonomy" id="27845"/>
    <lineage>
        <taxon>Eukaryota</taxon>
        <taxon>Metazoa</taxon>
        <taxon>Spiralia</taxon>
        <taxon>Lophotrochozoa</taxon>
        <taxon>Platyhelminthes</taxon>
        <taxon>Trematoda</taxon>
        <taxon>Digenea</taxon>
        <taxon>Plagiorchiida</taxon>
        <taxon>Echinostomata</taxon>
        <taxon>Echinostomatoidea</taxon>
        <taxon>Fasciolidae</taxon>
        <taxon>Fasciolopsis</taxon>
    </lineage>
</organism>
<comment type="caution">
    <text evidence="1">The sequence shown here is derived from an EMBL/GenBank/DDBJ whole genome shotgun (WGS) entry which is preliminary data.</text>
</comment>
<evidence type="ECO:0000313" key="2">
    <source>
        <dbReference type="Proteomes" id="UP000728185"/>
    </source>
</evidence>
<dbReference type="InterPro" id="IPR016024">
    <property type="entry name" value="ARM-type_fold"/>
</dbReference>
<accession>A0A8E0RTV7</accession>
<evidence type="ECO:0000313" key="1">
    <source>
        <dbReference type="EMBL" id="KAA0187930.1"/>
    </source>
</evidence>
<gene>
    <name evidence="1" type="ORF">FBUS_04047</name>
</gene>
<dbReference type="Gene3D" id="1.25.10.10">
    <property type="entry name" value="Leucine-rich Repeat Variant"/>
    <property type="match status" value="1"/>
</dbReference>
<name>A0A8E0RTV7_9TREM</name>